<evidence type="ECO:0000256" key="2">
    <source>
        <dbReference type="SAM" id="MobiDB-lite"/>
    </source>
</evidence>
<feature type="compositionally biased region" description="Basic and acidic residues" evidence="2">
    <location>
        <begin position="70"/>
        <end position="82"/>
    </location>
</feature>
<dbReference type="PANTHER" id="PTHR28158">
    <property type="entry name" value="37S RIBOSOMAL PROTEIN S35, MITOCHONDRIAL"/>
    <property type="match status" value="1"/>
</dbReference>
<dbReference type="GO" id="GO:0003735">
    <property type="term" value="F:structural constituent of ribosome"/>
    <property type="evidence" value="ECO:0007669"/>
    <property type="project" value="TreeGrafter"/>
</dbReference>
<keyword evidence="1" id="KW-0175">Coiled coil</keyword>
<dbReference type="GO" id="GO:0032543">
    <property type="term" value="P:mitochondrial translation"/>
    <property type="evidence" value="ECO:0007669"/>
    <property type="project" value="TreeGrafter"/>
</dbReference>
<dbReference type="InterPro" id="IPR021036">
    <property type="entry name" value="Ribosomal_mS45"/>
</dbReference>
<gene>
    <name evidence="3" type="ORF">GP486_002403</name>
</gene>
<dbReference type="Proteomes" id="UP000750711">
    <property type="component" value="Unassembled WGS sequence"/>
</dbReference>
<dbReference type="GO" id="GO:0005763">
    <property type="term" value="C:mitochondrial small ribosomal subunit"/>
    <property type="evidence" value="ECO:0007669"/>
    <property type="project" value="TreeGrafter"/>
</dbReference>
<evidence type="ECO:0000313" key="3">
    <source>
        <dbReference type="EMBL" id="KAH0563029.1"/>
    </source>
</evidence>
<dbReference type="AlphaFoldDB" id="A0A9P8RRQ0"/>
<feature type="region of interest" description="Disordered" evidence="2">
    <location>
        <begin position="301"/>
        <end position="333"/>
    </location>
</feature>
<feature type="compositionally biased region" description="Basic residues" evidence="2">
    <location>
        <begin position="324"/>
        <end position="333"/>
    </location>
</feature>
<comment type="caution">
    <text evidence="3">The sequence shown here is derived from an EMBL/GenBank/DDBJ whole genome shotgun (WGS) entry which is preliminary data.</text>
</comment>
<sequence length="333" mass="38209">MFAWLKGPGENFRRPLPDSTNYLSSYNSQGRLWRSLESSPTLALDEEASDPPAESNPESKENPLQSQVVSEDKLPPEDKQDLKPFPVNSDFTSQPVLSEELREEIYDRVVNNGKSVKIASAELSVDMSRVAAVVRLKTIEKDWVKKNKPLAKAYSKAILEMLPTTPLTKFPMRPKMHESINDLPVHPATTQQIFEPTSESRSFTRIDASKVFDPELLPADERISHPELIELERERRLGISQEERIMRQRERAKKELERRESKERRRDEIEEATLKRVLPAERGGNGGRWEWRFREISVQDAGKDGRAPGGVGWRYGIPHEDRKKGHVKIPTRV</sequence>
<keyword evidence="4" id="KW-1185">Reference proteome</keyword>
<feature type="region of interest" description="Disordered" evidence="2">
    <location>
        <begin position="37"/>
        <end position="90"/>
    </location>
</feature>
<name>A0A9P8RRQ0_9PEZI</name>
<accession>A0A9P8RRQ0</accession>
<dbReference type="Pfam" id="PF12298">
    <property type="entry name" value="Bot1p"/>
    <property type="match status" value="1"/>
</dbReference>
<dbReference type="PANTHER" id="PTHR28158:SF1">
    <property type="entry name" value="SMALL RIBOSOMAL SUBUNIT PROTEIN MS45"/>
    <property type="match status" value="1"/>
</dbReference>
<evidence type="ECO:0000313" key="4">
    <source>
        <dbReference type="Proteomes" id="UP000750711"/>
    </source>
</evidence>
<proteinExistence type="predicted"/>
<dbReference type="EMBL" id="JAGHQM010000265">
    <property type="protein sequence ID" value="KAH0563029.1"/>
    <property type="molecule type" value="Genomic_DNA"/>
</dbReference>
<evidence type="ECO:0000256" key="1">
    <source>
        <dbReference type="SAM" id="Coils"/>
    </source>
</evidence>
<reference evidence="3" key="1">
    <citation type="submission" date="2021-03" db="EMBL/GenBank/DDBJ databases">
        <title>Comparative genomics and phylogenomic investigation of the class Geoglossomycetes provide insights into ecological specialization and systematics.</title>
        <authorList>
            <person name="Melie T."/>
            <person name="Pirro S."/>
            <person name="Miller A.N."/>
            <person name="Quandt A."/>
        </authorList>
    </citation>
    <scope>NUCLEOTIDE SEQUENCE</scope>
    <source>
        <strain evidence="3">CAQ_001_2017</strain>
    </source>
</reference>
<organism evidence="3 4">
    <name type="scientific">Trichoglossum hirsutum</name>
    <dbReference type="NCBI Taxonomy" id="265104"/>
    <lineage>
        <taxon>Eukaryota</taxon>
        <taxon>Fungi</taxon>
        <taxon>Dikarya</taxon>
        <taxon>Ascomycota</taxon>
        <taxon>Pezizomycotina</taxon>
        <taxon>Geoglossomycetes</taxon>
        <taxon>Geoglossales</taxon>
        <taxon>Geoglossaceae</taxon>
        <taxon>Trichoglossum</taxon>
    </lineage>
</organism>
<evidence type="ECO:0008006" key="5">
    <source>
        <dbReference type="Google" id="ProtNLM"/>
    </source>
</evidence>
<protein>
    <recommendedName>
        <fullName evidence="5">Eukaryotic mitochondrial regulator protein-domain-containing protein</fullName>
    </recommendedName>
</protein>
<feature type="coiled-coil region" evidence="1">
    <location>
        <begin position="239"/>
        <end position="272"/>
    </location>
</feature>